<dbReference type="OrthoDB" id="9772602at2"/>
<evidence type="ECO:0000256" key="1">
    <source>
        <dbReference type="ARBA" id="ARBA00011888"/>
    </source>
</evidence>
<comment type="catalytic activity">
    <reaction evidence="3">
        <text>uridine + phosphate = alpha-D-ribose 1-phosphate + uracil</text>
        <dbReference type="Rhea" id="RHEA:24388"/>
        <dbReference type="ChEBI" id="CHEBI:16704"/>
        <dbReference type="ChEBI" id="CHEBI:17568"/>
        <dbReference type="ChEBI" id="CHEBI:43474"/>
        <dbReference type="ChEBI" id="CHEBI:57720"/>
        <dbReference type="EC" id="2.4.2.3"/>
    </reaction>
</comment>
<evidence type="ECO:0000256" key="2">
    <source>
        <dbReference type="ARBA" id="ARBA00021980"/>
    </source>
</evidence>
<name>A0A5C7FQK4_9BACT</name>
<evidence type="ECO:0000256" key="3">
    <source>
        <dbReference type="ARBA" id="ARBA00048447"/>
    </source>
</evidence>
<dbReference type="Gene3D" id="3.40.50.1580">
    <property type="entry name" value="Nucleoside phosphorylase domain"/>
    <property type="match status" value="1"/>
</dbReference>
<dbReference type="CDD" id="cd00436">
    <property type="entry name" value="UP_TbUP-like"/>
    <property type="match status" value="1"/>
</dbReference>
<proteinExistence type="predicted"/>
<accession>A0A5C7FQK4</accession>
<dbReference type="PANTHER" id="PTHR43691">
    <property type="entry name" value="URIDINE PHOSPHORYLASE"/>
    <property type="match status" value="1"/>
</dbReference>
<dbReference type="InterPro" id="IPR035994">
    <property type="entry name" value="Nucleoside_phosphorylase_sf"/>
</dbReference>
<dbReference type="GO" id="GO:0006152">
    <property type="term" value="P:purine nucleoside catabolic process"/>
    <property type="evidence" value="ECO:0007669"/>
    <property type="project" value="TreeGrafter"/>
</dbReference>
<gene>
    <name evidence="5" type="ORF">FUA23_15145</name>
</gene>
<evidence type="ECO:0000313" key="6">
    <source>
        <dbReference type="Proteomes" id="UP000321907"/>
    </source>
</evidence>
<protein>
    <recommendedName>
        <fullName evidence="2">Uridine phosphorylase</fullName>
        <ecNumber evidence="1">2.4.2.3</ecNumber>
    </recommendedName>
</protein>
<dbReference type="InterPro" id="IPR000845">
    <property type="entry name" value="Nucleoside_phosphorylase_d"/>
</dbReference>
<feature type="domain" description="Nucleoside phosphorylase" evidence="4">
    <location>
        <begin position="30"/>
        <end position="265"/>
    </location>
</feature>
<dbReference type="GO" id="GO:0005829">
    <property type="term" value="C:cytosol"/>
    <property type="evidence" value="ECO:0007669"/>
    <property type="project" value="TreeGrafter"/>
</dbReference>
<dbReference type="GO" id="GO:0004731">
    <property type="term" value="F:purine-nucleoside phosphorylase activity"/>
    <property type="evidence" value="ECO:0007669"/>
    <property type="project" value="TreeGrafter"/>
</dbReference>
<keyword evidence="6" id="KW-1185">Reference proteome</keyword>
<sequence length="290" mass="31800">MNLPESELILRSNGALYHLNLLPGQVAETIITVGDPERVRAISRRFDKVELKVEAREFVTHTGELDGKRITVISTGIGTDNIDIVFNELDALFNIDLERRIIKDQLVSLDFIRLGTSGSFQADLPLDSFLLSEAALANDGLLPFYLSGGEPDEAAINLFEYLEDGRVQLPVPVLIVRPELPPAFASSNLTRGITMTASGFYAPQGRSLRLQSGLSPELLSRMRSWEYNGTRITNIEMETSGIYGLATELGHRAVSVSALLANRASGTFSSQPTKTVERLIDKGLELILQG</sequence>
<dbReference type="EC" id="2.4.2.3" evidence="1"/>
<evidence type="ECO:0000313" key="5">
    <source>
        <dbReference type="EMBL" id="TXF88314.1"/>
    </source>
</evidence>
<dbReference type="GO" id="GO:0004850">
    <property type="term" value="F:uridine phosphorylase activity"/>
    <property type="evidence" value="ECO:0007669"/>
    <property type="project" value="UniProtKB-EC"/>
</dbReference>
<comment type="caution">
    <text evidence="5">The sequence shown here is derived from an EMBL/GenBank/DDBJ whole genome shotgun (WGS) entry which is preliminary data.</text>
</comment>
<dbReference type="SUPFAM" id="SSF53167">
    <property type="entry name" value="Purine and uridine phosphorylases"/>
    <property type="match status" value="1"/>
</dbReference>
<reference evidence="5 6" key="1">
    <citation type="submission" date="2019-08" db="EMBL/GenBank/DDBJ databases">
        <title>Lewinella sp. strain SSH13 Genome sequencing and assembly.</title>
        <authorList>
            <person name="Kim I."/>
        </authorList>
    </citation>
    <scope>NUCLEOTIDE SEQUENCE [LARGE SCALE GENOMIC DNA]</scope>
    <source>
        <strain evidence="5 6">SSH13</strain>
    </source>
</reference>
<dbReference type="Proteomes" id="UP000321907">
    <property type="component" value="Unassembled WGS sequence"/>
</dbReference>
<dbReference type="AlphaFoldDB" id="A0A5C7FQK4"/>
<organism evidence="5 6">
    <name type="scientific">Neolewinella aurantiaca</name>
    <dbReference type="NCBI Taxonomy" id="2602767"/>
    <lineage>
        <taxon>Bacteria</taxon>
        <taxon>Pseudomonadati</taxon>
        <taxon>Bacteroidota</taxon>
        <taxon>Saprospiria</taxon>
        <taxon>Saprospirales</taxon>
        <taxon>Lewinellaceae</taxon>
        <taxon>Neolewinella</taxon>
    </lineage>
</organism>
<dbReference type="PANTHER" id="PTHR43691:SF11">
    <property type="entry name" value="FI09636P-RELATED"/>
    <property type="match status" value="1"/>
</dbReference>
<evidence type="ECO:0000259" key="4">
    <source>
        <dbReference type="Pfam" id="PF01048"/>
    </source>
</evidence>
<dbReference type="Pfam" id="PF01048">
    <property type="entry name" value="PNP_UDP_1"/>
    <property type="match status" value="1"/>
</dbReference>
<dbReference type="EMBL" id="VOXD01000024">
    <property type="protein sequence ID" value="TXF88314.1"/>
    <property type="molecule type" value="Genomic_DNA"/>
</dbReference>